<dbReference type="SMART" id="SM00184">
    <property type="entry name" value="RING"/>
    <property type="match status" value="1"/>
</dbReference>
<keyword evidence="6" id="KW-0862">Zinc</keyword>
<organism evidence="12 13">
    <name type="scientific">Orbilia blumenaviensis</name>
    <dbReference type="NCBI Taxonomy" id="1796055"/>
    <lineage>
        <taxon>Eukaryota</taxon>
        <taxon>Fungi</taxon>
        <taxon>Dikarya</taxon>
        <taxon>Ascomycota</taxon>
        <taxon>Pezizomycotina</taxon>
        <taxon>Orbiliomycetes</taxon>
        <taxon>Orbiliales</taxon>
        <taxon>Orbiliaceae</taxon>
        <taxon>Orbilia</taxon>
    </lineage>
</organism>
<name>A0AAV9V5X5_9PEZI</name>
<dbReference type="PROSITE" id="PS50089">
    <property type="entry name" value="ZF_RING_2"/>
    <property type="match status" value="1"/>
</dbReference>
<evidence type="ECO:0000256" key="9">
    <source>
        <dbReference type="PROSITE-ProRule" id="PRU00175"/>
    </source>
</evidence>
<dbReference type="Pfam" id="PF17979">
    <property type="entry name" value="zf-CRD"/>
    <property type="match status" value="1"/>
</dbReference>
<evidence type="ECO:0000256" key="8">
    <source>
        <dbReference type="ARBA" id="ARBA00023306"/>
    </source>
</evidence>
<dbReference type="InterPro" id="IPR052256">
    <property type="entry name" value="E3_ubiquitin-ligase_CHFR"/>
</dbReference>
<dbReference type="EMBL" id="JAVHNS010000005">
    <property type="protein sequence ID" value="KAK6354347.1"/>
    <property type="molecule type" value="Genomic_DNA"/>
</dbReference>
<comment type="caution">
    <text evidence="12">The sequence shown here is derived from an EMBL/GenBank/DDBJ whole genome shotgun (WGS) entry which is preliminary data.</text>
</comment>
<keyword evidence="8" id="KW-0131">Cell cycle</keyword>
<dbReference type="InterPro" id="IPR013083">
    <property type="entry name" value="Znf_RING/FYVE/PHD"/>
</dbReference>
<evidence type="ECO:0000256" key="2">
    <source>
        <dbReference type="ARBA" id="ARBA00022679"/>
    </source>
</evidence>
<gene>
    <name evidence="12" type="ORF">TWF730_008754</name>
</gene>
<keyword evidence="3" id="KW-0479">Metal-binding</keyword>
<evidence type="ECO:0000256" key="7">
    <source>
        <dbReference type="ARBA" id="ARBA00023242"/>
    </source>
</evidence>
<feature type="region of interest" description="Disordered" evidence="10">
    <location>
        <begin position="175"/>
        <end position="212"/>
    </location>
</feature>
<evidence type="ECO:0000313" key="12">
    <source>
        <dbReference type="EMBL" id="KAK6354347.1"/>
    </source>
</evidence>
<feature type="compositionally biased region" description="Low complexity" evidence="10">
    <location>
        <begin position="1"/>
        <end position="13"/>
    </location>
</feature>
<dbReference type="PROSITE" id="PS00518">
    <property type="entry name" value="ZF_RING_1"/>
    <property type="match status" value="1"/>
</dbReference>
<dbReference type="GO" id="GO:0016567">
    <property type="term" value="P:protein ubiquitination"/>
    <property type="evidence" value="ECO:0007669"/>
    <property type="project" value="TreeGrafter"/>
</dbReference>
<evidence type="ECO:0000256" key="6">
    <source>
        <dbReference type="ARBA" id="ARBA00022833"/>
    </source>
</evidence>
<dbReference type="InterPro" id="IPR040909">
    <property type="entry name" value="CHFR_Znf-CRD"/>
</dbReference>
<dbReference type="Pfam" id="PF00097">
    <property type="entry name" value="zf-C3HC4"/>
    <property type="match status" value="1"/>
</dbReference>
<dbReference type="GO" id="GO:0004842">
    <property type="term" value="F:ubiquitin-protein transferase activity"/>
    <property type="evidence" value="ECO:0007669"/>
    <property type="project" value="TreeGrafter"/>
</dbReference>
<dbReference type="GO" id="GO:0008270">
    <property type="term" value="F:zinc ion binding"/>
    <property type="evidence" value="ECO:0007669"/>
    <property type="project" value="UniProtKB-KW"/>
</dbReference>
<feature type="compositionally biased region" description="Low complexity" evidence="10">
    <location>
        <begin position="492"/>
        <end position="505"/>
    </location>
</feature>
<feature type="domain" description="RING-type" evidence="11">
    <location>
        <begin position="91"/>
        <end position="130"/>
    </location>
</feature>
<feature type="compositionally biased region" description="Polar residues" evidence="10">
    <location>
        <begin position="453"/>
        <end position="465"/>
    </location>
</feature>
<evidence type="ECO:0000256" key="3">
    <source>
        <dbReference type="ARBA" id="ARBA00022723"/>
    </source>
</evidence>
<evidence type="ECO:0000313" key="13">
    <source>
        <dbReference type="Proteomes" id="UP001373714"/>
    </source>
</evidence>
<reference evidence="12 13" key="1">
    <citation type="submission" date="2019-10" db="EMBL/GenBank/DDBJ databases">
        <authorList>
            <person name="Palmer J.M."/>
        </authorList>
    </citation>
    <scope>NUCLEOTIDE SEQUENCE [LARGE SCALE GENOMIC DNA]</scope>
    <source>
        <strain evidence="12 13">TWF730</strain>
    </source>
</reference>
<keyword evidence="5" id="KW-0833">Ubl conjugation pathway</keyword>
<dbReference type="PANTHER" id="PTHR16079:SF4">
    <property type="entry name" value="E3 UBIQUITIN-PROTEIN LIGASE CHFR"/>
    <property type="match status" value="1"/>
</dbReference>
<feature type="compositionally biased region" description="Low complexity" evidence="10">
    <location>
        <begin position="20"/>
        <end position="31"/>
    </location>
</feature>
<sequence length="534" mass="59086">MSSSQDPAASQPSTEFVHPSQGSQASQTTTTNPRRVPAPANPINPLKRQLSENMEALIAQAKASKTSAGSTAAQAAQSETIYDKLERELTCSICCELFKDPITLLDCLHNFCGSCIVPWGRRNSTCPSCRGDIRECRDAFALKPLIEMLVKEKPELGISQNELDGVRTIYEPGQQVSFGEHGSDSDEDSEDQEDDEDEDQDDDEEAVEARNAQSWEPCPCCTQGENANPLYTCSDPILTDDRSYDWQVEFKSHKKCASCAATVPYDLQNDALKPSYCACCGVTYCGGIVGTCPSDPNSEFLHSMRVASLYGQTPHYANWFNNNSYEQDALKRWVESDTNNHTWQSLGVEMREWLFQKHPTGIPGTSVVPVVPDSYVCKNCLPGMFDRNLTDFLISERERLGWTDARSRCWYGKECRTQRHNPDHCARLSHVWNQVPVEERREVRPARPAHATYTGSVRNSASTPQPVGAQPAGNARTETPLPTVQPSLLRFPSNDFPPSSPSAPSLRDIFSVPFPSNNVFSEGNDDPADAGPSN</sequence>
<keyword evidence="7" id="KW-0539">Nucleus</keyword>
<dbReference type="Proteomes" id="UP001373714">
    <property type="component" value="Unassembled WGS sequence"/>
</dbReference>
<evidence type="ECO:0000256" key="5">
    <source>
        <dbReference type="ARBA" id="ARBA00022786"/>
    </source>
</evidence>
<comment type="subcellular location">
    <subcellularLocation>
        <location evidence="1">Nucleus</location>
        <location evidence="1">PML body</location>
    </subcellularLocation>
</comment>
<keyword evidence="2" id="KW-0808">Transferase</keyword>
<accession>A0AAV9V5X5</accession>
<feature type="compositionally biased region" description="Acidic residues" evidence="10">
    <location>
        <begin position="185"/>
        <end position="206"/>
    </location>
</feature>
<proteinExistence type="predicted"/>
<dbReference type="GO" id="GO:0005634">
    <property type="term" value="C:nucleus"/>
    <property type="evidence" value="ECO:0007669"/>
    <property type="project" value="TreeGrafter"/>
</dbReference>
<dbReference type="SUPFAM" id="SSF57850">
    <property type="entry name" value="RING/U-box"/>
    <property type="match status" value="1"/>
</dbReference>
<feature type="region of interest" description="Disordered" evidence="10">
    <location>
        <begin position="1"/>
        <end position="45"/>
    </location>
</feature>
<feature type="region of interest" description="Disordered" evidence="10">
    <location>
        <begin position="439"/>
        <end position="534"/>
    </location>
</feature>
<dbReference type="GO" id="GO:0006511">
    <property type="term" value="P:ubiquitin-dependent protein catabolic process"/>
    <property type="evidence" value="ECO:0007669"/>
    <property type="project" value="TreeGrafter"/>
</dbReference>
<dbReference type="InterPro" id="IPR018957">
    <property type="entry name" value="Znf_C3HC4_RING-type"/>
</dbReference>
<evidence type="ECO:0000256" key="4">
    <source>
        <dbReference type="ARBA" id="ARBA00022771"/>
    </source>
</evidence>
<evidence type="ECO:0000256" key="10">
    <source>
        <dbReference type="SAM" id="MobiDB-lite"/>
    </source>
</evidence>
<keyword evidence="4 9" id="KW-0863">Zinc-finger</keyword>
<dbReference type="InterPro" id="IPR017907">
    <property type="entry name" value="Znf_RING_CS"/>
</dbReference>
<dbReference type="Gene3D" id="3.30.40.10">
    <property type="entry name" value="Zinc/RING finger domain, C3HC4 (zinc finger)"/>
    <property type="match status" value="1"/>
</dbReference>
<dbReference type="InterPro" id="IPR001841">
    <property type="entry name" value="Znf_RING"/>
</dbReference>
<evidence type="ECO:0000259" key="11">
    <source>
        <dbReference type="PROSITE" id="PS50089"/>
    </source>
</evidence>
<dbReference type="AlphaFoldDB" id="A0AAV9V5X5"/>
<keyword evidence="13" id="KW-1185">Reference proteome</keyword>
<evidence type="ECO:0000256" key="1">
    <source>
        <dbReference type="ARBA" id="ARBA00004322"/>
    </source>
</evidence>
<dbReference type="PANTHER" id="PTHR16079">
    <property type="entry name" value="UBIQUITIN LIGASE PROTEIN CHFR"/>
    <property type="match status" value="1"/>
</dbReference>
<feature type="compositionally biased region" description="Polar residues" evidence="10">
    <location>
        <begin position="476"/>
        <end position="486"/>
    </location>
</feature>
<protein>
    <recommendedName>
        <fullName evidence="11">RING-type domain-containing protein</fullName>
    </recommendedName>
</protein>